<comment type="caution">
    <text evidence="2">The sequence shown here is derived from an EMBL/GenBank/DDBJ whole genome shotgun (WGS) entry which is preliminary data.</text>
</comment>
<reference evidence="2" key="1">
    <citation type="journal article" date="2020" name="Fungal Divers.">
        <title>Resolving the Mortierellaceae phylogeny through synthesis of multi-gene phylogenetics and phylogenomics.</title>
        <authorList>
            <person name="Vandepol N."/>
            <person name="Liber J."/>
            <person name="Desiro A."/>
            <person name="Na H."/>
            <person name="Kennedy M."/>
            <person name="Barry K."/>
            <person name="Grigoriev I.V."/>
            <person name="Miller A.N."/>
            <person name="O'Donnell K."/>
            <person name="Stajich J.E."/>
            <person name="Bonito G."/>
        </authorList>
    </citation>
    <scope>NUCLEOTIDE SEQUENCE</scope>
    <source>
        <strain evidence="2">NRRL 6426</strain>
    </source>
</reference>
<dbReference type="EMBL" id="JAAAUQ010000064">
    <property type="protein sequence ID" value="KAF9155489.1"/>
    <property type="molecule type" value="Genomic_DNA"/>
</dbReference>
<protein>
    <submittedName>
        <fullName evidence="2">Uncharacterized protein</fullName>
    </submittedName>
</protein>
<feature type="region of interest" description="Disordered" evidence="1">
    <location>
        <begin position="1"/>
        <end position="20"/>
    </location>
</feature>
<dbReference type="Proteomes" id="UP000748756">
    <property type="component" value="Unassembled WGS sequence"/>
</dbReference>
<dbReference type="OrthoDB" id="10548481at2759"/>
<keyword evidence="3" id="KW-1185">Reference proteome</keyword>
<feature type="compositionally biased region" description="Low complexity" evidence="1">
    <location>
        <begin position="1"/>
        <end position="17"/>
    </location>
</feature>
<organism evidence="2 3">
    <name type="scientific">Linnemannia schmuckeri</name>
    <dbReference type="NCBI Taxonomy" id="64567"/>
    <lineage>
        <taxon>Eukaryota</taxon>
        <taxon>Fungi</taxon>
        <taxon>Fungi incertae sedis</taxon>
        <taxon>Mucoromycota</taxon>
        <taxon>Mortierellomycotina</taxon>
        <taxon>Mortierellomycetes</taxon>
        <taxon>Mortierellales</taxon>
        <taxon>Mortierellaceae</taxon>
        <taxon>Linnemannia</taxon>
    </lineage>
</organism>
<dbReference type="AlphaFoldDB" id="A0A9P5S5C6"/>
<gene>
    <name evidence="2" type="ORF">BG015_009681</name>
</gene>
<evidence type="ECO:0000256" key="1">
    <source>
        <dbReference type="SAM" id="MobiDB-lite"/>
    </source>
</evidence>
<evidence type="ECO:0000313" key="3">
    <source>
        <dbReference type="Proteomes" id="UP000748756"/>
    </source>
</evidence>
<name>A0A9P5S5C6_9FUNG</name>
<proteinExistence type="predicted"/>
<evidence type="ECO:0000313" key="2">
    <source>
        <dbReference type="EMBL" id="KAF9155489.1"/>
    </source>
</evidence>
<accession>A0A9P5S5C6</accession>
<sequence>MILTSTAATAAPSTTTPHKNILRQSSPLATSASMVLYNSSEVAVQTLMGRLEINVKENRLVQASDPSLLRQRMLQEQQLQEICPSPMLWFSSTLYSSSVQFGVYKNVLTNRGICNHLVERIKSIQIPVAPSPLKEVKAKRAARSEAKALLESQQK</sequence>